<accession>A0AAV9DGV4</accession>
<dbReference type="Pfam" id="PF00201">
    <property type="entry name" value="UDPGT"/>
    <property type="match status" value="1"/>
</dbReference>
<dbReference type="FunFam" id="3.40.50.2000:FF:000060">
    <property type="entry name" value="Glycosyltransferase"/>
    <property type="match status" value="1"/>
</dbReference>
<dbReference type="SUPFAM" id="SSF53756">
    <property type="entry name" value="UDP-Glycosyltransferase/glycogen phosphorylase"/>
    <property type="match status" value="2"/>
</dbReference>
<evidence type="ECO:0000259" key="3">
    <source>
        <dbReference type="Pfam" id="PF26168"/>
    </source>
</evidence>
<organism evidence="4 5">
    <name type="scientific">Acorus calamus</name>
    <name type="common">Sweet flag</name>
    <dbReference type="NCBI Taxonomy" id="4465"/>
    <lineage>
        <taxon>Eukaryota</taxon>
        <taxon>Viridiplantae</taxon>
        <taxon>Streptophyta</taxon>
        <taxon>Embryophyta</taxon>
        <taxon>Tracheophyta</taxon>
        <taxon>Spermatophyta</taxon>
        <taxon>Magnoliopsida</taxon>
        <taxon>Liliopsida</taxon>
        <taxon>Acoraceae</taxon>
        <taxon>Acorus</taxon>
    </lineage>
</organism>
<dbReference type="CDD" id="cd03784">
    <property type="entry name" value="GT1_Gtf-like"/>
    <property type="match status" value="1"/>
</dbReference>
<evidence type="ECO:0000313" key="4">
    <source>
        <dbReference type="EMBL" id="KAK1300224.1"/>
    </source>
</evidence>
<evidence type="ECO:0000256" key="1">
    <source>
        <dbReference type="ARBA" id="ARBA00009995"/>
    </source>
</evidence>
<dbReference type="Proteomes" id="UP001180020">
    <property type="component" value="Unassembled WGS sequence"/>
</dbReference>
<protein>
    <submittedName>
        <fullName evidence="4">Flavanone 7-O-glucoside 2''-O-beta-L-rhamnosyltransferase</fullName>
    </submittedName>
</protein>
<dbReference type="PROSITE" id="PS00375">
    <property type="entry name" value="UDPGT"/>
    <property type="match status" value="1"/>
</dbReference>
<dbReference type="EMBL" id="JAUJYO010000013">
    <property type="protein sequence ID" value="KAK1300224.1"/>
    <property type="molecule type" value="Genomic_DNA"/>
</dbReference>
<dbReference type="GO" id="GO:0008194">
    <property type="term" value="F:UDP-glycosyltransferase activity"/>
    <property type="evidence" value="ECO:0007669"/>
    <property type="project" value="InterPro"/>
</dbReference>
<feature type="domain" description="Glycosyltransferase N-terminal" evidence="3">
    <location>
        <begin position="12"/>
        <end position="114"/>
    </location>
</feature>
<gene>
    <name evidence="4" type="primary">C12RT1</name>
    <name evidence="4" type="ORF">QJS10_CPB13g01657</name>
</gene>
<dbReference type="InterPro" id="IPR002213">
    <property type="entry name" value="UDP_glucos_trans"/>
</dbReference>
<reference evidence="4" key="2">
    <citation type="submission" date="2023-06" db="EMBL/GenBank/DDBJ databases">
        <authorList>
            <person name="Ma L."/>
            <person name="Liu K.-W."/>
            <person name="Li Z."/>
            <person name="Hsiao Y.-Y."/>
            <person name="Qi Y."/>
            <person name="Fu T."/>
            <person name="Tang G."/>
            <person name="Zhang D."/>
            <person name="Sun W.-H."/>
            <person name="Liu D.-K."/>
            <person name="Li Y."/>
            <person name="Chen G.-Z."/>
            <person name="Liu X.-D."/>
            <person name="Liao X.-Y."/>
            <person name="Jiang Y.-T."/>
            <person name="Yu X."/>
            <person name="Hao Y."/>
            <person name="Huang J."/>
            <person name="Zhao X.-W."/>
            <person name="Ke S."/>
            <person name="Chen Y.-Y."/>
            <person name="Wu W.-L."/>
            <person name="Hsu J.-L."/>
            <person name="Lin Y.-F."/>
            <person name="Huang M.-D."/>
            <person name="Li C.-Y."/>
            <person name="Huang L."/>
            <person name="Wang Z.-W."/>
            <person name="Zhao X."/>
            <person name="Zhong W.-Y."/>
            <person name="Peng D.-H."/>
            <person name="Ahmad S."/>
            <person name="Lan S."/>
            <person name="Zhang J.-S."/>
            <person name="Tsai W.-C."/>
            <person name="Van De Peer Y."/>
            <person name="Liu Z.-J."/>
        </authorList>
    </citation>
    <scope>NUCLEOTIDE SEQUENCE</scope>
    <source>
        <strain evidence="4">CP</strain>
        <tissue evidence="4">Leaves</tissue>
    </source>
</reference>
<dbReference type="Gene3D" id="3.40.50.2000">
    <property type="entry name" value="Glycogen Phosphorylase B"/>
    <property type="match status" value="3"/>
</dbReference>
<evidence type="ECO:0000313" key="5">
    <source>
        <dbReference type="Proteomes" id="UP001180020"/>
    </source>
</evidence>
<dbReference type="InterPro" id="IPR058980">
    <property type="entry name" value="Glyco_transf_N"/>
</dbReference>
<keyword evidence="5" id="KW-1185">Reference proteome</keyword>
<evidence type="ECO:0000256" key="2">
    <source>
        <dbReference type="ARBA" id="ARBA00022679"/>
    </source>
</evidence>
<reference evidence="4" key="1">
    <citation type="journal article" date="2023" name="Nat. Commun.">
        <title>Diploid and tetraploid genomes of Acorus and the evolution of monocots.</title>
        <authorList>
            <person name="Ma L."/>
            <person name="Liu K.W."/>
            <person name="Li Z."/>
            <person name="Hsiao Y.Y."/>
            <person name="Qi Y."/>
            <person name="Fu T."/>
            <person name="Tang G.D."/>
            <person name="Zhang D."/>
            <person name="Sun W.H."/>
            <person name="Liu D.K."/>
            <person name="Li Y."/>
            <person name="Chen G.Z."/>
            <person name="Liu X.D."/>
            <person name="Liao X.Y."/>
            <person name="Jiang Y.T."/>
            <person name="Yu X."/>
            <person name="Hao Y."/>
            <person name="Huang J."/>
            <person name="Zhao X.W."/>
            <person name="Ke S."/>
            <person name="Chen Y.Y."/>
            <person name="Wu W.L."/>
            <person name="Hsu J.L."/>
            <person name="Lin Y.F."/>
            <person name="Huang M.D."/>
            <person name="Li C.Y."/>
            <person name="Huang L."/>
            <person name="Wang Z.W."/>
            <person name="Zhao X."/>
            <person name="Zhong W.Y."/>
            <person name="Peng D.H."/>
            <person name="Ahmad S."/>
            <person name="Lan S."/>
            <person name="Zhang J.S."/>
            <person name="Tsai W.C."/>
            <person name="Van de Peer Y."/>
            <person name="Liu Z.J."/>
        </authorList>
    </citation>
    <scope>NUCLEOTIDE SEQUENCE</scope>
    <source>
        <strain evidence="4">CP</strain>
    </source>
</reference>
<comment type="similarity">
    <text evidence="1">Belongs to the UDP-glycosyltransferase family.</text>
</comment>
<comment type="caution">
    <text evidence="4">The sequence shown here is derived from an EMBL/GenBank/DDBJ whole genome shotgun (WGS) entry which is preliminary data.</text>
</comment>
<keyword evidence="2" id="KW-0808">Transferase</keyword>
<dbReference type="GO" id="GO:1901137">
    <property type="term" value="P:carbohydrate derivative biosynthetic process"/>
    <property type="evidence" value="ECO:0007669"/>
    <property type="project" value="UniProtKB-ARBA"/>
</dbReference>
<dbReference type="InterPro" id="IPR035595">
    <property type="entry name" value="UDP_glycos_trans_CS"/>
</dbReference>
<dbReference type="Pfam" id="PF26168">
    <property type="entry name" value="Glyco_transf_N"/>
    <property type="match status" value="1"/>
</dbReference>
<name>A0AAV9DGV4_ACOCL</name>
<dbReference type="PANTHER" id="PTHR48044:SF29">
    <property type="entry name" value="GLYCOSYLTRANSFERASE"/>
    <property type="match status" value="1"/>
</dbReference>
<dbReference type="PANTHER" id="PTHR48044">
    <property type="entry name" value="GLYCOSYLTRANSFERASE"/>
    <property type="match status" value="1"/>
</dbReference>
<dbReference type="AlphaFoldDB" id="A0AAV9DGV4"/>
<sequence length="638" mass="72470">MEEDHKRDTTRIHVVMLPWLAHGHISPFLELSKRLTKVGDHFFIHFLSTPVNLTSIRNKNKDLHPSIQLIELHLPTLPDLPPLFHTTMNLPPHLMPTLKEAFDLSQPAFTDLLSLLKPDLLIYDFIQPWAPIVAAHLGIPSLLFLATGALPSSYLLHLIKKPMGHGHQFPRFSDWQVQRYKQLLESKAHGLSDSYRFHECIDRSSPFILIKTTGEMEAKYIRYFSELSGKEIVPTGLIISEPMDKAHHECGRFMEWLDKRDRGSIVFVSFGSEYFMSKEEMEEISYGLEISNVGFIWVVRFHKGAKTSIDEAVPDGFLERVGEERGLVVEGWAPQGAILSHPSIGGFVTHCGWGSVVEAMRYGVPIIGIPLHLEQPLNAKLVVEVGVGMEVERGGGGEGRFEREGVGKVIREVVVGEGGEGVRRRAREMGKRLRLRGEDGEVEVVVQKIREESIQRKLRLLLYTTCPHELYKTTSLGSETQEEAGVQAHGLSDSYRFHECIDRSSPFILIKTAEEIEAKYIRYLSELSGKEIIPTGLMISEPMDKAHHECARFMKWLDKRERGSIVFVSFGSEYFMSKEEMEEISYGLEISNVGFIWVVRFHKGAKTSVKEAVPDGFLERVGEERGWLWRVGHHKGPY</sequence>
<proteinExistence type="inferred from homology"/>